<reference evidence="2" key="1">
    <citation type="submission" date="2019-05" db="EMBL/GenBank/DDBJ databases">
        <title>Complete genome sequencing of Absiella argi strain JCM 30884.</title>
        <authorList>
            <person name="Sakamoto M."/>
            <person name="Murakami T."/>
            <person name="Mori H."/>
        </authorList>
    </citation>
    <scope>NUCLEOTIDE SEQUENCE [LARGE SCALE GENOMIC DNA]</scope>
    <source>
        <strain evidence="2">JCM 30884</strain>
    </source>
</reference>
<proteinExistence type="predicted"/>
<accession>A0A6N4TIU2</accession>
<dbReference type="EMBL" id="AP019695">
    <property type="protein sequence ID" value="BBK22930.1"/>
    <property type="molecule type" value="Genomic_DNA"/>
</dbReference>
<name>A0A6N4TIU2_9FIRM</name>
<protein>
    <recommendedName>
        <fullName evidence="3">YjzC family protein</fullName>
    </recommendedName>
</protein>
<dbReference type="Proteomes" id="UP000464754">
    <property type="component" value="Chromosome"/>
</dbReference>
<gene>
    <name evidence="1" type="ORF">Aargi30884_18330</name>
</gene>
<evidence type="ECO:0000313" key="2">
    <source>
        <dbReference type="Proteomes" id="UP000464754"/>
    </source>
</evidence>
<organism evidence="1 2">
    <name type="scientific">Amedibacterium intestinale</name>
    <dbReference type="NCBI Taxonomy" id="2583452"/>
    <lineage>
        <taxon>Bacteria</taxon>
        <taxon>Bacillati</taxon>
        <taxon>Bacillota</taxon>
        <taxon>Erysipelotrichia</taxon>
        <taxon>Erysipelotrichales</taxon>
        <taxon>Erysipelotrichaceae</taxon>
        <taxon>Amedibacterium</taxon>
    </lineage>
</organism>
<dbReference type="RefSeq" id="WP_164503368.1">
    <property type="nucleotide sequence ID" value="NZ_AP019695.1"/>
</dbReference>
<keyword evidence="2" id="KW-1185">Reference proteome</keyword>
<sequence length="54" mass="6410">MARTKKYRPGMNCEKTGKYTCYDANGKEMYKDVDVEKGRRFPPSQEEGCYYEEQ</sequence>
<dbReference type="AlphaFoldDB" id="A0A6N4TIU2"/>
<evidence type="ECO:0000313" key="1">
    <source>
        <dbReference type="EMBL" id="BBK22930.1"/>
    </source>
</evidence>
<dbReference type="KEGG" id="aarg:Aargi30884_18330"/>
<evidence type="ECO:0008006" key="3">
    <source>
        <dbReference type="Google" id="ProtNLM"/>
    </source>
</evidence>